<evidence type="ECO:0000256" key="1">
    <source>
        <dbReference type="ARBA" id="ARBA00022679"/>
    </source>
</evidence>
<evidence type="ECO:0000256" key="2">
    <source>
        <dbReference type="ARBA" id="ARBA00023315"/>
    </source>
</evidence>
<protein>
    <submittedName>
        <fullName evidence="4">GNAT family N-acetyltransferase</fullName>
    </submittedName>
</protein>
<dbReference type="EMBL" id="WMET01000001">
    <property type="protein sequence ID" value="MYL18322.1"/>
    <property type="molecule type" value="Genomic_DNA"/>
</dbReference>
<dbReference type="Proteomes" id="UP000460949">
    <property type="component" value="Unassembled WGS sequence"/>
</dbReference>
<evidence type="ECO:0000313" key="5">
    <source>
        <dbReference type="Proteomes" id="UP000460949"/>
    </source>
</evidence>
<dbReference type="AlphaFoldDB" id="A0A845DPM0"/>
<dbReference type="PROSITE" id="PS51186">
    <property type="entry name" value="GNAT"/>
    <property type="match status" value="1"/>
</dbReference>
<dbReference type="Gene3D" id="3.40.630.30">
    <property type="match status" value="1"/>
</dbReference>
<dbReference type="PANTHER" id="PTHR43420">
    <property type="entry name" value="ACETYLTRANSFERASE"/>
    <property type="match status" value="1"/>
</dbReference>
<dbReference type="Pfam" id="PF00583">
    <property type="entry name" value="Acetyltransf_1"/>
    <property type="match status" value="1"/>
</dbReference>
<name>A0A845DPM0_9BACI</name>
<keyword evidence="2" id="KW-0012">Acyltransferase</keyword>
<sequence length="164" mass="18591">MIREAEEKDAERYKLLIAELEAETDFLLYGRGERSWTLDRVKGLIQHCSEHPASQLLLSEDEDGWNGHVTVLGGTAPRNRHTARLVTGVKKKVQGKGVADALFHHVETWAKDHGISRLELTVMTANTRAVRFYEKHGYIKEGTKQGTLMVDGQLMDEYMMAKIL</sequence>
<reference evidence="4 5" key="1">
    <citation type="submission" date="2019-11" db="EMBL/GenBank/DDBJ databases">
        <title>Genome sequences of 17 halophilic strains isolated from different environments.</title>
        <authorList>
            <person name="Furrow R.E."/>
        </authorList>
    </citation>
    <scope>NUCLEOTIDE SEQUENCE [LARGE SCALE GENOMIC DNA]</scope>
    <source>
        <strain evidence="4 5">22511_23_Filter</strain>
    </source>
</reference>
<dbReference type="PANTHER" id="PTHR43420:SF47">
    <property type="entry name" value="N-ACETYLTRANSFERASE DOMAIN-CONTAINING PROTEIN"/>
    <property type="match status" value="1"/>
</dbReference>
<dbReference type="GO" id="GO:0016747">
    <property type="term" value="F:acyltransferase activity, transferring groups other than amino-acyl groups"/>
    <property type="evidence" value="ECO:0007669"/>
    <property type="project" value="InterPro"/>
</dbReference>
<evidence type="ECO:0000259" key="3">
    <source>
        <dbReference type="PROSITE" id="PS51186"/>
    </source>
</evidence>
<keyword evidence="1 4" id="KW-0808">Transferase</keyword>
<dbReference type="InterPro" id="IPR000182">
    <property type="entry name" value="GNAT_dom"/>
</dbReference>
<comment type="caution">
    <text evidence="4">The sequence shown here is derived from an EMBL/GenBank/DDBJ whole genome shotgun (WGS) entry which is preliminary data.</text>
</comment>
<dbReference type="InterPro" id="IPR016181">
    <property type="entry name" value="Acyl_CoA_acyltransferase"/>
</dbReference>
<evidence type="ECO:0000313" key="4">
    <source>
        <dbReference type="EMBL" id="MYL18322.1"/>
    </source>
</evidence>
<dbReference type="RefSeq" id="WP_160834802.1">
    <property type="nucleotide sequence ID" value="NZ_WMET01000001.1"/>
</dbReference>
<dbReference type="SUPFAM" id="SSF55729">
    <property type="entry name" value="Acyl-CoA N-acyltransferases (Nat)"/>
    <property type="match status" value="1"/>
</dbReference>
<accession>A0A845DPM0</accession>
<dbReference type="CDD" id="cd04301">
    <property type="entry name" value="NAT_SF"/>
    <property type="match status" value="1"/>
</dbReference>
<dbReference type="InterPro" id="IPR050680">
    <property type="entry name" value="YpeA/RimI_acetyltransf"/>
</dbReference>
<gene>
    <name evidence="4" type="ORF">GLW04_00380</name>
</gene>
<proteinExistence type="predicted"/>
<feature type="domain" description="N-acetyltransferase" evidence="3">
    <location>
        <begin position="1"/>
        <end position="164"/>
    </location>
</feature>
<organism evidence="4 5">
    <name type="scientific">Halobacillus litoralis</name>
    <dbReference type="NCBI Taxonomy" id="45668"/>
    <lineage>
        <taxon>Bacteria</taxon>
        <taxon>Bacillati</taxon>
        <taxon>Bacillota</taxon>
        <taxon>Bacilli</taxon>
        <taxon>Bacillales</taxon>
        <taxon>Bacillaceae</taxon>
        <taxon>Halobacillus</taxon>
    </lineage>
</organism>